<dbReference type="EMBL" id="AOKY01000949">
    <property type="protein sequence ID" value="KDB20011.1"/>
    <property type="molecule type" value="Genomic_DNA"/>
</dbReference>
<dbReference type="GO" id="GO:0000049">
    <property type="term" value="F:tRNA binding"/>
    <property type="evidence" value="ECO:0007669"/>
    <property type="project" value="UniProtKB-KW"/>
</dbReference>
<dbReference type="InterPro" id="IPR003732">
    <property type="entry name" value="Daa-tRNA_deacyls_DTD"/>
</dbReference>
<sequence length="166" mass="17999">MKAILQRVTSASVTVDKQLVSSIGRGVLVFAAVGPDDTQKDADTLAAKLLKLKMWPDETGANWKKNVQDIQGEVLCVSQFTLLATLKKGNKPDFHKAADPKTARELYEYFHSKVQNLYTAERVKDGVFQAMMEVGLVNDGPVTLEIDTNPAKKEDNASASASASAS</sequence>
<dbReference type="OrthoDB" id="275783at2759"/>
<keyword evidence="6" id="KW-0820">tRNA-binding</keyword>
<dbReference type="OMA" id="VFGADMK"/>
<evidence type="ECO:0000256" key="6">
    <source>
        <dbReference type="RuleBase" id="RU003470"/>
    </source>
</evidence>
<reference evidence="8 9" key="1">
    <citation type="submission" date="2014-02" db="EMBL/GenBank/DDBJ databases">
        <title>The Genome Sequence of Trichophyton interdigitale MR816.</title>
        <authorList>
            <consortium name="The Broad Institute Genomics Platform"/>
            <person name="Cuomo C.A."/>
            <person name="White T.C."/>
            <person name="Graser Y."/>
            <person name="Martinez-Rossi N."/>
            <person name="Heitman J."/>
            <person name="Young S.K."/>
            <person name="Zeng Q."/>
            <person name="Gargeya S."/>
            <person name="Abouelleil A."/>
            <person name="Alvarado L."/>
            <person name="Chapman S.B."/>
            <person name="Gainer-Dewar J."/>
            <person name="Goldberg J."/>
            <person name="Griggs A."/>
            <person name="Gujja S."/>
            <person name="Hansen M."/>
            <person name="Howarth C."/>
            <person name="Imamovic A."/>
            <person name="Larimer J."/>
            <person name="Martinez D."/>
            <person name="Murphy C."/>
            <person name="Pearson M.D."/>
            <person name="Persinoti G."/>
            <person name="Poon T."/>
            <person name="Priest M."/>
            <person name="Roberts A.D."/>
            <person name="Saif S."/>
            <person name="Shea T.D."/>
            <person name="Sykes S.N."/>
            <person name="Wortman J."/>
            <person name="Nusbaum C."/>
            <person name="Birren B."/>
        </authorList>
    </citation>
    <scope>NUCLEOTIDE SEQUENCE [LARGE SCALE GENOMIC DNA]</scope>
    <source>
        <strain evidence="8 9">MR816</strain>
    </source>
</reference>
<evidence type="ECO:0000256" key="2">
    <source>
        <dbReference type="ARBA" id="ARBA00013056"/>
    </source>
</evidence>
<dbReference type="GO" id="GO:0005737">
    <property type="term" value="C:cytoplasm"/>
    <property type="evidence" value="ECO:0007669"/>
    <property type="project" value="UniProtKB-SubCell"/>
</dbReference>
<dbReference type="GO" id="GO:0106026">
    <property type="term" value="F:Gly-tRNA(Ala) deacylase activity"/>
    <property type="evidence" value="ECO:0007669"/>
    <property type="project" value="RHEA"/>
</dbReference>
<dbReference type="Pfam" id="PF02580">
    <property type="entry name" value="Tyr_Deacylase"/>
    <property type="match status" value="1"/>
</dbReference>
<organism evidence="8 9">
    <name type="scientific">Trichophyton interdigitale (strain MR816)</name>
    <dbReference type="NCBI Taxonomy" id="1215338"/>
    <lineage>
        <taxon>Eukaryota</taxon>
        <taxon>Fungi</taxon>
        <taxon>Dikarya</taxon>
        <taxon>Ascomycota</taxon>
        <taxon>Pezizomycotina</taxon>
        <taxon>Eurotiomycetes</taxon>
        <taxon>Eurotiomycetidae</taxon>
        <taxon>Onygenales</taxon>
        <taxon>Arthrodermataceae</taxon>
        <taxon>Trichophyton</taxon>
    </lineage>
</organism>
<dbReference type="SUPFAM" id="SSF69500">
    <property type="entry name" value="DTD-like"/>
    <property type="match status" value="1"/>
</dbReference>
<dbReference type="AlphaFoldDB" id="A0A059IWJ7"/>
<evidence type="ECO:0000256" key="7">
    <source>
        <dbReference type="SAM" id="MobiDB-lite"/>
    </source>
</evidence>
<keyword evidence="9" id="KW-1185">Reference proteome</keyword>
<evidence type="ECO:0000313" key="8">
    <source>
        <dbReference type="EMBL" id="KDB20011.1"/>
    </source>
</evidence>
<dbReference type="HOGENOM" id="CLU_076901_0_4_1"/>
<keyword evidence="6" id="KW-0963">Cytoplasm</keyword>
<comment type="similarity">
    <text evidence="1 6">Belongs to the DTD family.</text>
</comment>
<dbReference type="PANTHER" id="PTHR10472:SF5">
    <property type="entry name" value="D-AMINOACYL-TRNA DEACYLASE 1"/>
    <property type="match status" value="1"/>
</dbReference>
<evidence type="ECO:0000313" key="9">
    <source>
        <dbReference type="Proteomes" id="UP000024533"/>
    </source>
</evidence>
<gene>
    <name evidence="8" type="ORF">H109_08035</name>
</gene>
<evidence type="ECO:0000256" key="3">
    <source>
        <dbReference type="ARBA" id="ARBA00020007"/>
    </source>
</evidence>
<dbReference type="GO" id="GO:0051500">
    <property type="term" value="F:D-tyrosyl-tRNA(Tyr) deacylase activity"/>
    <property type="evidence" value="ECO:0007669"/>
    <property type="project" value="TreeGrafter"/>
</dbReference>
<feature type="region of interest" description="Disordered" evidence="7">
    <location>
        <begin position="146"/>
        <end position="166"/>
    </location>
</feature>
<comment type="subcellular location">
    <subcellularLocation>
        <location evidence="6">Cytoplasm</location>
    </subcellularLocation>
</comment>
<feature type="compositionally biased region" description="Low complexity" evidence="7">
    <location>
        <begin position="157"/>
        <end position="166"/>
    </location>
</feature>
<keyword evidence="6" id="KW-0694">RNA-binding</keyword>
<comment type="catalytic activity">
    <reaction evidence="5">
        <text>a D-aminoacyl-tRNA + H2O = a tRNA + a D-alpha-amino acid + H(+)</text>
        <dbReference type="Rhea" id="RHEA:13953"/>
        <dbReference type="Rhea" id="RHEA-COMP:10123"/>
        <dbReference type="Rhea" id="RHEA-COMP:10124"/>
        <dbReference type="ChEBI" id="CHEBI:15377"/>
        <dbReference type="ChEBI" id="CHEBI:15378"/>
        <dbReference type="ChEBI" id="CHEBI:59871"/>
        <dbReference type="ChEBI" id="CHEBI:78442"/>
        <dbReference type="ChEBI" id="CHEBI:79333"/>
        <dbReference type="EC" id="3.1.1.96"/>
    </reaction>
</comment>
<comment type="caution">
    <text evidence="8">The sequence shown here is derived from an EMBL/GenBank/DDBJ whole genome shotgun (WGS) entry which is preliminary data.</text>
</comment>
<comment type="catalytic activity">
    <reaction evidence="4">
        <text>glycyl-tRNA(Ala) + H2O = tRNA(Ala) + glycine + H(+)</text>
        <dbReference type="Rhea" id="RHEA:53744"/>
        <dbReference type="Rhea" id="RHEA-COMP:9657"/>
        <dbReference type="Rhea" id="RHEA-COMP:13640"/>
        <dbReference type="ChEBI" id="CHEBI:15377"/>
        <dbReference type="ChEBI" id="CHEBI:15378"/>
        <dbReference type="ChEBI" id="CHEBI:57305"/>
        <dbReference type="ChEBI" id="CHEBI:78442"/>
        <dbReference type="ChEBI" id="CHEBI:78522"/>
        <dbReference type="EC" id="3.1.1.96"/>
    </reaction>
</comment>
<dbReference type="EC" id="3.1.1.96" evidence="2 6"/>
<dbReference type="HAMAP" id="MF_00518">
    <property type="entry name" value="Deacylase_Dtd"/>
    <property type="match status" value="1"/>
</dbReference>
<dbReference type="FunFam" id="3.50.80.10:FF:000001">
    <property type="entry name" value="D-aminoacyl-tRNA deacylase"/>
    <property type="match status" value="1"/>
</dbReference>
<dbReference type="STRING" id="1215338.A0A059IWJ7"/>
<dbReference type="NCBIfam" id="TIGR00256">
    <property type="entry name" value="D-aminoacyl-tRNA deacylase"/>
    <property type="match status" value="1"/>
</dbReference>
<dbReference type="PANTHER" id="PTHR10472">
    <property type="entry name" value="D-TYROSYL-TRNA TYR DEACYLASE"/>
    <property type="match status" value="1"/>
</dbReference>
<evidence type="ECO:0000256" key="5">
    <source>
        <dbReference type="ARBA" id="ARBA00048018"/>
    </source>
</evidence>
<protein>
    <recommendedName>
        <fullName evidence="3 6">D-aminoacyl-tRNA deacylase</fullName>
        <ecNumber evidence="2 6">3.1.1.96</ecNumber>
    </recommendedName>
</protein>
<evidence type="ECO:0000256" key="4">
    <source>
        <dbReference type="ARBA" id="ARBA00047676"/>
    </source>
</evidence>
<dbReference type="InterPro" id="IPR023509">
    <property type="entry name" value="DTD-like_sf"/>
</dbReference>
<evidence type="ECO:0000256" key="1">
    <source>
        <dbReference type="ARBA" id="ARBA00009673"/>
    </source>
</evidence>
<name>A0A059IWJ7_TRIIM</name>
<dbReference type="Proteomes" id="UP000024533">
    <property type="component" value="Unassembled WGS sequence"/>
</dbReference>
<proteinExistence type="inferred from homology"/>
<dbReference type="Gene3D" id="3.50.80.10">
    <property type="entry name" value="D-tyrosyl-tRNA(Tyr) deacylase"/>
    <property type="match status" value="1"/>
</dbReference>
<keyword evidence="6" id="KW-0378">Hydrolase</keyword>
<accession>A0A059IWJ7</accession>